<dbReference type="EMBL" id="JAUDFV010000020">
    <property type="protein sequence ID" value="KAL2740099.1"/>
    <property type="molecule type" value="Genomic_DNA"/>
</dbReference>
<sequence length="134" mass="15397">MSTDGTLAYVTYETTPKSATLRLKQFVIRECFFARGYVKNGKHHEGDRRKREKFSESLRLDLRTSSSIDVAVRQNCFRPSDQHKDPKIKILSSEMKHNLILAITSNLNVTFKQLTINRDTVKPNLFPNAPNARS</sequence>
<accession>A0ABD2C5T6</accession>
<dbReference type="AlphaFoldDB" id="A0ABD2C5T6"/>
<name>A0ABD2C5T6_VESSQ</name>
<evidence type="ECO:0000313" key="2">
    <source>
        <dbReference type="Proteomes" id="UP001607302"/>
    </source>
</evidence>
<proteinExistence type="predicted"/>
<keyword evidence="2" id="KW-1185">Reference proteome</keyword>
<comment type="caution">
    <text evidence="1">The sequence shown here is derived from an EMBL/GenBank/DDBJ whole genome shotgun (WGS) entry which is preliminary data.</text>
</comment>
<reference evidence="1 2" key="1">
    <citation type="journal article" date="2024" name="Ann. Entomol. Soc. Am.">
        <title>Genomic analyses of the southern and eastern yellowjacket wasps (Hymenoptera: Vespidae) reveal evolutionary signatures of social life.</title>
        <authorList>
            <person name="Catto M.A."/>
            <person name="Caine P.B."/>
            <person name="Orr S.E."/>
            <person name="Hunt B.G."/>
            <person name="Goodisman M.A.D."/>
        </authorList>
    </citation>
    <scope>NUCLEOTIDE SEQUENCE [LARGE SCALE GENOMIC DNA]</scope>
    <source>
        <strain evidence="1">233</strain>
        <tissue evidence="1">Head and thorax</tissue>
    </source>
</reference>
<dbReference type="Proteomes" id="UP001607302">
    <property type="component" value="Unassembled WGS sequence"/>
</dbReference>
<gene>
    <name evidence="1" type="ORF">V1478_000240</name>
</gene>
<protein>
    <submittedName>
        <fullName evidence="1">Uncharacterized protein</fullName>
    </submittedName>
</protein>
<organism evidence="1 2">
    <name type="scientific">Vespula squamosa</name>
    <name type="common">Southern yellow jacket</name>
    <name type="synonym">Wasp</name>
    <dbReference type="NCBI Taxonomy" id="30214"/>
    <lineage>
        <taxon>Eukaryota</taxon>
        <taxon>Metazoa</taxon>
        <taxon>Ecdysozoa</taxon>
        <taxon>Arthropoda</taxon>
        <taxon>Hexapoda</taxon>
        <taxon>Insecta</taxon>
        <taxon>Pterygota</taxon>
        <taxon>Neoptera</taxon>
        <taxon>Endopterygota</taxon>
        <taxon>Hymenoptera</taxon>
        <taxon>Apocrita</taxon>
        <taxon>Aculeata</taxon>
        <taxon>Vespoidea</taxon>
        <taxon>Vespidae</taxon>
        <taxon>Vespinae</taxon>
        <taxon>Vespula</taxon>
    </lineage>
</organism>
<evidence type="ECO:0000313" key="1">
    <source>
        <dbReference type="EMBL" id="KAL2740099.1"/>
    </source>
</evidence>